<accession>A0A0F9K548</accession>
<dbReference type="EMBL" id="LAZR01008675">
    <property type="protein sequence ID" value="KKM77229.1"/>
    <property type="molecule type" value="Genomic_DNA"/>
</dbReference>
<evidence type="ECO:0000313" key="1">
    <source>
        <dbReference type="EMBL" id="KKM77229.1"/>
    </source>
</evidence>
<gene>
    <name evidence="1" type="ORF">LCGC14_1372210</name>
</gene>
<protein>
    <submittedName>
        <fullName evidence="1">Uncharacterized protein</fullName>
    </submittedName>
</protein>
<dbReference type="AlphaFoldDB" id="A0A0F9K548"/>
<comment type="caution">
    <text evidence="1">The sequence shown here is derived from an EMBL/GenBank/DDBJ whole genome shotgun (WGS) entry which is preliminary data.</text>
</comment>
<reference evidence="1" key="1">
    <citation type="journal article" date="2015" name="Nature">
        <title>Complex archaea that bridge the gap between prokaryotes and eukaryotes.</title>
        <authorList>
            <person name="Spang A."/>
            <person name="Saw J.H."/>
            <person name="Jorgensen S.L."/>
            <person name="Zaremba-Niedzwiedzka K."/>
            <person name="Martijn J."/>
            <person name="Lind A.E."/>
            <person name="van Eijk R."/>
            <person name="Schleper C."/>
            <person name="Guy L."/>
            <person name="Ettema T.J."/>
        </authorList>
    </citation>
    <scope>NUCLEOTIDE SEQUENCE</scope>
</reference>
<organism evidence="1">
    <name type="scientific">marine sediment metagenome</name>
    <dbReference type="NCBI Taxonomy" id="412755"/>
    <lineage>
        <taxon>unclassified sequences</taxon>
        <taxon>metagenomes</taxon>
        <taxon>ecological metagenomes</taxon>
    </lineage>
</organism>
<name>A0A0F9K548_9ZZZZ</name>
<sequence length="100" mass="10990">MAMSEKDKKAAKVKREVEAKAEKVRVASLTDEQKVTEKAVKDANRPVLTVVISALDIVLVTMKTQNRAYSRAIAMVAKSNDLNCVVTAEVKAREVKFKGV</sequence>
<proteinExistence type="predicted"/>